<dbReference type="PROSITE" id="PS51075">
    <property type="entry name" value="MH1"/>
    <property type="match status" value="1"/>
</dbReference>
<dbReference type="InterPro" id="IPR013790">
    <property type="entry name" value="Dwarfin"/>
</dbReference>
<evidence type="ECO:0000256" key="4">
    <source>
        <dbReference type="ARBA" id="ARBA00022833"/>
    </source>
</evidence>
<sequence>MSACVAKSLKMKAKCKYNRQFAKYTMDTDEVESSSSGPMSSLNSLFSFTSPAVKKLLGWKQGDEEEKWAEKAVDSLVKKLKKSKGDIEELERALSCPGQPSKCVTIPRSLDGRLQVCETLYFCYAYLKKRCLDSNCNQDPEVQGYINTETPPPAYSPPQDEKHGSQSPHSENAMDTGISSDVTPVPYQEQPFWASIAYYELNSRVGEVFHCQSHSVIVDGFTNPSNNLNRFCLGQLSNVNRNSTIENTRRHIGKGVHLYYVGGEVYAECLSDSAIFVQSRNCNHHHGFHQSTVCKIPAGCSLKIFNNQEFAELLSQSVNHGFEAVYELTKMCTIRMSFVKGWGAEYHRQDVTSTPCWIEIHLHGPLQWLDKVLIQMGSPHQPISSVS</sequence>
<dbReference type="InterPro" id="IPR013019">
    <property type="entry name" value="MAD_homology_MH1"/>
</dbReference>
<evidence type="ECO:0000259" key="10">
    <source>
        <dbReference type="PROSITE" id="PS51075"/>
    </source>
</evidence>
<dbReference type="GO" id="GO:0050793">
    <property type="term" value="P:regulation of developmental process"/>
    <property type="evidence" value="ECO:0007669"/>
    <property type="project" value="UniProtKB-ARBA"/>
</dbReference>
<evidence type="ECO:0000256" key="8">
    <source>
        <dbReference type="RuleBase" id="RU361195"/>
    </source>
</evidence>
<keyword evidence="12" id="KW-1185">Reference proteome</keyword>
<dbReference type="SMART" id="SM00523">
    <property type="entry name" value="DWA"/>
    <property type="match status" value="1"/>
</dbReference>
<dbReference type="GO" id="GO:0000978">
    <property type="term" value="F:RNA polymerase II cis-regulatory region sequence-specific DNA binding"/>
    <property type="evidence" value="ECO:0007669"/>
    <property type="project" value="TreeGrafter"/>
</dbReference>
<keyword evidence="4" id="KW-0862">Zinc</keyword>
<keyword evidence="3" id="KW-0479">Metal-binding</keyword>
<keyword evidence="7 8" id="KW-0539">Nucleus</keyword>
<gene>
    <name evidence="13" type="primary">LOC103524199</name>
</gene>
<evidence type="ECO:0000313" key="13">
    <source>
        <dbReference type="RefSeq" id="XP_026689131.1"/>
    </source>
</evidence>
<dbReference type="PROSITE" id="PS51076">
    <property type="entry name" value="MH2"/>
    <property type="match status" value="1"/>
</dbReference>
<organism evidence="12 13">
    <name type="scientific">Diaphorina citri</name>
    <name type="common">Asian citrus psyllid</name>
    <dbReference type="NCBI Taxonomy" id="121845"/>
    <lineage>
        <taxon>Eukaryota</taxon>
        <taxon>Metazoa</taxon>
        <taxon>Ecdysozoa</taxon>
        <taxon>Arthropoda</taxon>
        <taxon>Hexapoda</taxon>
        <taxon>Insecta</taxon>
        <taxon>Pterygota</taxon>
        <taxon>Neoptera</taxon>
        <taxon>Paraneoptera</taxon>
        <taxon>Hemiptera</taxon>
        <taxon>Sternorrhyncha</taxon>
        <taxon>Psylloidea</taxon>
        <taxon>Psyllidae</taxon>
        <taxon>Diaphorininae</taxon>
        <taxon>Diaphorina</taxon>
    </lineage>
</organism>
<comment type="subcellular location">
    <subcellularLocation>
        <location evidence="8">Cytoplasm</location>
    </subcellularLocation>
    <subcellularLocation>
        <location evidence="8">Nucleus</location>
    </subcellularLocation>
</comment>
<dbReference type="GO" id="GO:0009653">
    <property type="term" value="P:anatomical structure morphogenesis"/>
    <property type="evidence" value="ECO:0007669"/>
    <property type="project" value="TreeGrafter"/>
</dbReference>
<dbReference type="GO" id="GO:0060395">
    <property type="term" value="P:SMAD protein signal transduction"/>
    <property type="evidence" value="ECO:0007669"/>
    <property type="project" value="TreeGrafter"/>
</dbReference>
<reference evidence="13" key="1">
    <citation type="submission" date="2025-08" db="UniProtKB">
        <authorList>
            <consortium name="RefSeq"/>
        </authorList>
    </citation>
    <scope>IDENTIFICATION</scope>
</reference>
<evidence type="ECO:0000256" key="1">
    <source>
        <dbReference type="ARBA" id="ARBA00005545"/>
    </source>
</evidence>
<dbReference type="InterPro" id="IPR036578">
    <property type="entry name" value="SMAD_MH1_sf"/>
</dbReference>
<keyword evidence="6 8" id="KW-0804">Transcription</keyword>
<dbReference type="Gene3D" id="2.60.200.10">
    <property type="match status" value="1"/>
</dbReference>
<accession>A0A3Q0JL90</accession>
<feature type="domain" description="MH1" evidence="10">
    <location>
        <begin position="51"/>
        <end position="180"/>
    </location>
</feature>
<dbReference type="PANTHER" id="PTHR13703:SF61">
    <property type="entry name" value="PROTEIN MOTHERS AGAINST DPP"/>
    <property type="match status" value="1"/>
</dbReference>
<evidence type="ECO:0000256" key="9">
    <source>
        <dbReference type="SAM" id="MobiDB-lite"/>
    </source>
</evidence>
<dbReference type="SMART" id="SM00524">
    <property type="entry name" value="DWB"/>
    <property type="match status" value="1"/>
</dbReference>
<dbReference type="InterPro" id="IPR008984">
    <property type="entry name" value="SMAD_FHA_dom_sf"/>
</dbReference>
<dbReference type="KEGG" id="dci:103524199"/>
<dbReference type="GO" id="GO:0030154">
    <property type="term" value="P:cell differentiation"/>
    <property type="evidence" value="ECO:0007669"/>
    <property type="project" value="TreeGrafter"/>
</dbReference>
<evidence type="ECO:0000313" key="12">
    <source>
        <dbReference type="Proteomes" id="UP000079169"/>
    </source>
</evidence>
<dbReference type="GO" id="GO:0051239">
    <property type="term" value="P:regulation of multicellular organismal process"/>
    <property type="evidence" value="ECO:0007669"/>
    <property type="project" value="UniProtKB-ARBA"/>
</dbReference>
<dbReference type="Pfam" id="PF03166">
    <property type="entry name" value="MH2"/>
    <property type="match status" value="1"/>
</dbReference>
<dbReference type="RefSeq" id="XP_026689131.1">
    <property type="nucleotide sequence ID" value="XM_026833330.1"/>
</dbReference>
<dbReference type="FunFam" id="2.60.200.10:FF:000001">
    <property type="entry name" value="Mothers against decapentaplegic homolog"/>
    <property type="match status" value="1"/>
</dbReference>
<dbReference type="CDD" id="cd10497">
    <property type="entry name" value="MH2_SMAD_1_5_9"/>
    <property type="match status" value="1"/>
</dbReference>
<evidence type="ECO:0000256" key="7">
    <source>
        <dbReference type="ARBA" id="ARBA00023242"/>
    </source>
</evidence>
<dbReference type="GO" id="GO:0071144">
    <property type="term" value="C:heteromeric SMAD protein complex"/>
    <property type="evidence" value="ECO:0007669"/>
    <property type="project" value="TreeGrafter"/>
</dbReference>
<dbReference type="GO" id="GO:0046872">
    <property type="term" value="F:metal ion binding"/>
    <property type="evidence" value="ECO:0007669"/>
    <property type="project" value="UniProtKB-KW"/>
</dbReference>
<feature type="domain" description="MH2" evidence="11">
    <location>
        <begin position="193"/>
        <end position="387"/>
    </location>
</feature>
<dbReference type="PaxDb" id="121845-A0A3Q0JL90"/>
<dbReference type="GO" id="GO:0000981">
    <property type="term" value="F:DNA-binding transcription factor activity, RNA polymerase II-specific"/>
    <property type="evidence" value="ECO:0007669"/>
    <property type="project" value="TreeGrafter"/>
</dbReference>
<evidence type="ECO:0000256" key="5">
    <source>
        <dbReference type="ARBA" id="ARBA00023015"/>
    </source>
</evidence>
<dbReference type="GO" id="GO:0005737">
    <property type="term" value="C:cytoplasm"/>
    <property type="evidence" value="ECO:0007669"/>
    <property type="project" value="UniProtKB-SubCell"/>
</dbReference>
<name>A0A3Q0JL90_DIACI</name>
<dbReference type="Pfam" id="PF03165">
    <property type="entry name" value="MH1"/>
    <property type="match status" value="1"/>
</dbReference>
<dbReference type="STRING" id="121845.A0A3Q0JL90"/>
<dbReference type="InterPro" id="IPR017855">
    <property type="entry name" value="SMAD-like_dom_sf"/>
</dbReference>
<dbReference type="GeneID" id="103524199"/>
<dbReference type="Proteomes" id="UP000079169">
    <property type="component" value="Unplaced"/>
</dbReference>
<dbReference type="GO" id="GO:0030509">
    <property type="term" value="P:BMP signaling pathway"/>
    <property type="evidence" value="ECO:0007669"/>
    <property type="project" value="TreeGrafter"/>
</dbReference>
<dbReference type="InterPro" id="IPR003619">
    <property type="entry name" value="MAD_homology1_Dwarfin-type"/>
</dbReference>
<evidence type="ECO:0000259" key="11">
    <source>
        <dbReference type="PROSITE" id="PS51076"/>
    </source>
</evidence>
<keyword evidence="2 8" id="KW-0963">Cytoplasm</keyword>
<dbReference type="SUPFAM" id="SSF56366">
    <property type="entry name" value="SMAD MH1 domain"/>
    <property type="match status" value="1"/>
</dbReference>
<feature type="region of interest" description="Disordered" evidence="9">
    <location>
        <begin position="143"/>
        <end position="181"/>
    </location>
</feature>
<evidence type="ECO:0000256" key="6">
    <source>
        <dbReference type="ARBA" id="ARBA00023163"/>
    </source>
</evidence>
<evidence type="ECO:0000256" key="3">
    <source>
        <dbReference type="ARBA" id="ARBA00022723"/>
    </source>
</evidence>
<comment type="similarity">
    <text evidence="1 8">Belongs to the dwarfin/SMAD family.</text>
</comment>
<dbReference type="AlphaFoldDB" id="A0A3Q0JL90"/>
<evidence type="ECO:0000256" key="2">
    <source>
        <dbReference type="ARBA" id="ARBA00022490"/>
    </source>
</evidence>
<keyword evidence="5 8" id="KW-0805">Transcription regulation</keyword>
<dbReference type="GO" id="GO:0070411">
    <property type="term" value="F:I-SMAD binding"/>
    <property type="evidence" value="ECO:0007669"/>
    <property type="project" value="TreeGrafter"/>
</dbReference>
<protein>
    <recommendedName>
        <fullName evidence="8">Mothers against decapentaplegic homolog</fullName>
        <shortName evidence="8">MAD homolog</shortName>
        <shortName evidence="8">Mothers against DPP homolog</shortName>
    </recommendedName>
    <alternativeName>
        <fullName evidence="8">SMAD family member</fullName>
    </alternativeName>
</protein>
<dbReference type="SUPFAM" id="SSF49879">
    <property type="entry name" value="SMAD/FHA domain"/>
    <property type="match status" value="1"/>
</dbReference>
<dbReference type="PANTHER" id="PTHR13703">
    <property type="entry name" value="SMAD"/>
    <property type="match status" value="1"/>
</dbReference>
<dbReference type="GO" id="GO:0009791">
    <property type="term" value="P:post-embryonic development"/>
    <property type="evidence" value="ECO:0007669"/>
    <property type="project" value="UniProtKB-ARBA"/>
</dbReference>
<proteinExistence type="inferred from homology"/>
<dbReference type="InterPro" id="IPR001132">
    <property type="entry name" value="SMAD_dom_Dwarfin-type"/>
</dbReference>
<dbReference type="Gene3D" id="3.90.520.10">
    <property type="entry name" value="SMAD MH1 domain"/>
    <property type="match status" value="1"/>
</dbReference>